<evidence type="ECO:0000313" key="2">
    <source>
        <dbReference type="EMBL" id="KZD21047.1"/>
    </source>
</evidence>
<reference evidence="2 3" key="1">
    <citation type="submission" date="2016-03" db="EMBL/GenBank/DDBJ databases">
        <title>Microsymbionts genomes from the relict species Vavilovia formosa (Stev.) Fed.</title>
        <authorList>
            <person name="Kopat V."/>
            <person name="Chirak E."/>
            <person name="Kimeklis A."/>
            <person name="Andronov E."/>
        </authorList>
    </citation>
    <scope>NUCLEOTIDE SEQUENCE [LARGE SCALE GENOMIC DNA]</scope>
    <source>
        <strain evidence="2 3">Vaf07</strain>
    </source>
</reference>
<proteinExistence type="predicted"/>
<dbReference type="InterPro" id="IPR000572">
    <property type="entry name" value="OxRdtase_Mopterin-bd_dom"/>
</dbReference>
<dbReference type="AlphaFoldDB" id="A0A163XKV8"/>
<dbReference type="Proteomes" id="UP000076574">
    <property type="component" value="Unassembled WGS sequence"/>
</dbReference>
<dbReference type="PANTHER" id="PTHR43032:SF2">
    <property type="entry name" value="BLL0505 PROTEIN"/>
    <property type="match status" value="1"/>
</dbReference>
<keyword evidence="3" id="KW-1185">Reference proteome</keyword>
<dbReference type="Pfam" id="PF00174">
    <property type="entry name" value="Oxidored_molyb"/>
    <property type="match status" value="1"/>
</dbReference>
<accession>A0A163XKV8</accession>
<evidence type="ECO:0000259" key="1">
    <source>
        <dbReference type="Pfam" id="PF00174"/>
    </source>
</evidence>
<sequence length="259" mass="29317">MRKLRSLIIPGIDKDLLVKDATKLMPDLSRRRFIASGASFGALTLLTGCDVSDSLSAENLLTHMSKFNDMVQARIFNPNTLAPTYSEKDIKRPFPFNAFYAEDDAPDVDGKEWKLEVSGLVQNKKSWTLDELHKLPEVSQITRHICVEGWSAIGSWQGTPLRDFLKLVGADTNAKWVHFRCAEDYTSSLDMPTAMHAQTQMTFKFDNQLLPRAYGFPMKIRVPTKLGFKNPKYVVAMEVTNDYKGGYWEDQGYNDFSGS</sequence>
<gene>
    <name evidence="2" type="ORF">A4A58_17360</name>
</gene>
<dbReference type="Gene3D" id="3.90.420.10">
    <property type="entry name" value="Oxidoreductase, molybdopterin-binding domain"/>
    <property type="match status" value="1"/>
</dbReference>
<dbReference type="InterPro" id="IPR036374">
    <property type="entry name" value="OxRdtase_Mopterin-bd_sf"/>
</dbReference>
<dbReference type="STRING" id="943830.A4A58_17360"/>
<evidence type="ECO:0000313" key="3">
    <source>
        <dbReference type="Proteomes" id="UP000076574"/>
    </source>
</evidence>
<organism evidence="2 3">
    <name type="scientific">Tardiphaga robiniae</name>
    <dbReference type="NCBI Taxonomy" id="943830"/>
    <lineage>
        <taxon>Bacteria</taxon>
        <taxon>Pseudomonadati</taxon>
        <taxon>Pseudomonadota</taxon>
        <taxon>Alphaproteobacteria</taxon>
        <taxon>Hyphomicrobiales</taxon>
        <taxon>Nitrobacteraceae</taxon>
        <taxon>Tardiphaga</taxon>
    </lineage>
</organism>
<dbReference type="EMBL" id="LVYV01000054">
    <property type="protein sequence ID" value="KZD21047.1"/>
    <property type="molecule type" value="Genomic_DNA"/>
</dbReference>
<dbReference type="OrthoDB" id="9795587at2"/>
<dbReference type="SUPFAM" id="SSF56524">
    <property type="entry name" value="Oxidoreductase molybdopterin-binding domain"/>
    <property type="match status" value="1"/>
</dbReference>
<name>A0A163XKV8_9BRAD</name>
<comment type="caution">
    <text evidence="2">The sequence shown here is derived from an EMBL/GenBank/DDBJ whole genome shotgun (WGS) entry which is preliminary data.</text>
</comment>
<protein>
    <submittedName>
        <fullName evidence="2">Molybdopterin-binding protein</fullName>
    </submittedName>
</protein>
<feature type="domain" description="Oxidoreductase molybdopterin-binding" evidence="1">
    <location>
        <begin position="105"/>
        <end position="248"/>
    </location>
</feature>
<dbReference type="PANTHER" id="PTHR43032">
    <property type="entry name" value="PROTEIN-METHIONINE-SULFOXIDE REDUCTASE"/>
    <property type="match status" value="1"/>
</dbReference>